<dbReference type="EMBL" id="CADCTV010001121">
    <property type="protein sequence ID" value="CAA9380588.1"/>
    <property type="molecule type" value="Genomic_DNA"/>
</dbReference>
<evidence type="ECO:0000256" key="1">
    <source>
        <dbReference type="SAM" id="SignalP"/>
    </source>
</evidence>
<reference evidence="2" key="1">
    <citation type="submission" date="2020-02" db="EMBL/GenBank/DDBJ databases">
        <authorList>
            <person name="Meier V. D."/>
        </authorList>
    </citation>
    <scope>NUCLEOTIDE SEQUENCE</scope>
    <source>
        <strain evidence="2">AVDCRST_MAG89</strain>
    </source>
</reference>
<feature type="signal peptide" evidence="1">
    <location>
        <begin position="1"/>
        <end position="21"/>
    </location>
</feature>
<dbReference type="InterPro" id="IPR018707">
    <property type="entry name" value="LpxR"/>
</dbReference>
<evidence type="ECO:0000313" key="2">
    <source>
        <dbReference type="EMBL" id="CAA9380588.1"/>
    </source>
</evidence>
<gene>
    <name evidence="2" type="ORF">AVDCRST_MAG89-5354</name>
</gene>
<keyword evidence="1" id="KW-0732">Signal</keyword>
<dbReference type="InterPro" id="IPR037107">
    <property type="entry name" value="Put_OMP_sf"/>
</dbReference>
<dbReference type="Gene3D" id="2.40.128.140">
    <property type="entry name" value="Outer membrane protein"/>
    <property type="match status" value="1"/>
</dbReference>
<evidence type="ECO:0008006" key="3">
    <source>
        <dbReference type="Google" id="ProtNLM"/>
    </source>
</evidence>
<protein>
    <recommendedName>
        <fullName evidence="3">Lipid A deacylase LpxR family protein</fullName>
    </recommendedName>
</protein>
<accession>A0A6J4N848</accession>
<name>A0A6J4N848_9BACT</name>
<organism evidence="2">
    <name type="scientific">uncultured Gemmatimonadota bacterium</name>
    <dbReference type="NCBI Taxonomy" id="203437"/>
    <lineage>
        <taxon>Bacteria</taxon>
        <taxon>Pseudomonadati</taxon>
        <taxon>Gemmatimonadota</taxon>
        <taxon>environmental samples</taxon>
    </lineage>
</organism>
<feature type="chain" id="PRO_5026774550" description="Lipid A deacylase LpxR family protein" evidence="1">
    <location>
        <begin position="22"/>
        <end position="329"/>
    </location>
</feature>
<dbReference type="AlphaFoldDB" id="A0A6J4N848"/>
<dbReference type="Pfam" id="PF09982">
    <property type="entry name" value="LpxR"/>
    <property type="match status" value="1"/>
</dbReference>
<proteinExistence type="predicted"/>
<sequence length="329" mass="35604">MRLPLLLRRAPGLAASFACIAAPLEAQVRSFELTSDNDAYNFWIPFDVRPDYEYSNGLRLAAELEGAPGWTGLAKDLAPCARDGGEPDPEAGCVSTTLEFGQRLYMPRNDSYLATRGERPYAGWLYVAATGRVVEGPVRHTYGIELGVTGEPSLGRTVMESYHALTGFRDVVGWRHQLGFEPGVVLRYGAEQRAELRAGEGRIADVVADVGATLGNVHTGAQAGVRARVGYDLRHPWSAHARKGTSVYLSATASGQAVLRNLFLDGNTLGSQPPRVHREILVGSGGWGVGVASGGFGAEFRVLARTREYREEPGGHAVSTIELTWRRQP</sequence>